<dbReference type="EMBL" id="FNNZ01000010">
    <property type="protein sequence ID" value="SDW88515.1"/>
    <property type="molecule type" value="Genomic_DNA"/>
</dbReference>
<name>A0A1H2X6U5_THIRO</name>
<evidence type="ECO:0000259" key="2">
    <source>
        <dbReference type="Pfam" id="PF13372"/>
    </source>
</evidence>
<keyword evidence="1" id="KW-0732">Signal</keyword>
<protein>
    <submittedName>
        <fullName evidence="3">Alginate export</fullName>
    </submittedName>
</protein>
<evidence type="ECO:0000256" key="1">
    <source>
        <dbReference type="SAM" id="SignalP"/>
    </source>
</evidence>
<dbReference type="Proteomes" id="UP000198816">
    <property type="component" value="Unassembled WGS sequence"/>
</dbReference>
<feature type="chain" id="PRO_5011530029" evidence="1">
    <location>
        <begin position="25"/>
        <end position="463"/>
    </location>
</feature>
<evidence type="ECO:0000313" key="4">
    <source>
        <dbReference type="Proteomes" id="UP000198816"/>
    </source>
</evidence>
<evidence type="ECO:0000313" key="3">
    <source>
        <dbReference type="EMBL" id="SDW88515.1"/>
    </source>
</evidence>
<feature type="domain" description="Alginate export" evidence="2">
    <location>
        <begin position="122"/>
        <end position="449"/>
    </location>
</feature>
<dbReference type="AlphaFoldDB" id="A0A1H2X6U5"/>
<dbReference type="RefSeq" id="WP_093032048.1">
    <property type="nucleotide sequence ID" value="NZ_FNNZ01000010.1"/>
</dbReference>
<organism evidence="3 4">
    <name type="scientific">Thiocapsa roseopersicina</name>
    <dbReference type="NCBI Taxonomy" id="1058"/>
    <lineage>
        <taxon>Bacteria</taxon>
        <taxon>Pseudomonadati</taxon>
        <taxon>Pseudomonadota</taxon>
        <taxon>Gammaproteobacteria</taxon>
        <taxon>Chromatiales</taxon>
        <taxon>Chromatiaceae</taxon>
        <taxon>Thiocapsa</taxon>
    </lineage>
</organism>
<dbReference type="STRING" id="1058.SAMN05421783_11047"/>
<reference evidence="4" key="1">
    <citation type="submission" date="2016-10" db="EMBL/GenBank/DDBJ databases">
        <authorList>
            <person name="Varghese N."/>
            <person name="Submissions S."/>
        </authorList>
    </citation>
    <scope>NUCLEOTIDE SEQUENCE [LARGE SCALE GENOMIC DNA]</scope>
    <source>
        <strain evidence="4">DSM 217</strain>
    </source>
</reference>
<feature type="signal peptide" evidence="1">
    <location>
        <begin position="1"/>
        <end position="24"/>
    </location>
</feature>
<accession>A0A1H2X6U5</accession>
<proteinExistence type="predicted"/>
<dbReference type="OrthoDB" id="9766302at2"/>
<dbReference type="InterPro" id="IPR025388">
    <property type="entry name" value="Alginate_export_dom"/>
</dbReference>
<dbReference type="Pfam" id="PF13372">
    <property type="entry name" value="Alginate_exp"/>
    <property type="match status" value="1"/>
</dbReference>
<dbReference type="Gene3D" id="2.40.160.100">
    <property type="match status" value="1"/>
</dbReference>
<dbReference type="InterPro" id="IPR053728">
    <property type="entry name" value="Alginate_Permeability_Chnl"/>
</dbReference>
<sequence length="463" mass="51526">MTSKRSSTWLAALAAALLSAGASAGTQEADAASSFKPGADLRLRQVFIGNVGLNDQSPTADRTFQRYRGRIWGIYAPTDHIVGTARLMWEGRHYNKPKENQWPVPGFETWYSGGLFFDLLDVTFNDIAGSPLSVKLGRQEIILGNGWLVLEGTPLDGSRTIYFDAARATYNLESIGTTLDLIYLNQDADTGRFPSPLNGVIEDQIEQYETGAILYARNKSLVKATDLDAYLIYKSSTPDNTPGNIRVNNGAPFPSPPDSGVAYTVGMRAESKPTPQWALRAEGAYQWGTRNNADLDALGFNGRATYNLNDPLANRFHLGYEFLSGNDPDSNGTQAFDPLWGRWPQWSELMIYQWPLESRVGEATNLSRLNLGWGIQAHPTTLVTVDYHALWADEMTTRTPAQLVNLSGESRFRGHLAAVWVKTKLSKHVAGHLVAEYLWPGDYYAENRRDESYFVRAELNLTW</sequence>
<gene>
    <name evidence="3" type="ORF">SAMN05421783_11047</name>
</gene>
<keyword evidence="4" id="KW-1185">Reference proteome</keyword>